<evidence type="ECO:0000313" key="3">
    <source>
        <dbReference type="EMBL" id="QUE49589.1"/>
    </source>
</evidence>
<feature type="region of interest" description="Disordered" evidence="1">
    <location>
        <begin position="155"/>
        <end position="181"/>
    </location>
</feature>
<accession>A0A975IXZ1</accession>
<proteinExistence type="predicted"/>
<evidence type="ECO:0000256" key="2">
    <source>
        <dbReference type="SAM" id="SignalP"/>
    </source>
</evidence>
<keyword evidence="4" id="KW-1185">Reference proteome</keyword>
<gene>
    <name evidence="3" type="ORF">KBB96_11965</name>
</gene>
<reference evidence="3" key="1">
    <citation type="submission" date="2021-04" db="EMBL/GenBank/DDBJ databases">
        <title>Luteolibacter sp. 32A isolated from the skin of an Anderson's salamander (Ambystoma andersonii).</title>
        <authorList>
            <person name="Spergser J."/>
            <person name="Busse H.-J."/>
        </authorList>
    </citation>
    <scope>NUCLEOTIDE SEQUENCE</scope>
    <source>
        <strain evidence="3">32A</strain>
    </source>
</reference>
<dbReference type="Proteomes" id="UP000676169">
    <property type="component" value="Chromosome"/>
</dbReference>
<organism evidence="3 4">
    <name type="scientific">Luteolibacter ambystomatis</name>
    <dbReference type="NCBI Taxonomy" id="2824561"/>
    <lineage>
        <taxon>Bacteria</taxon>
        <taxon>Pseudomonadati</taxon>
        <taxon>Verrucomicrobiota</taxon>
        <taxon>Verrucomicrobiia</taxon>
        <taxon>Verrucomicrobiales</taxon>
        <taxon>Verrucomicrobiaceae</taxon>
        <taxon>Luteolibacter</taxon>
    </lineage>
</organism>
<dbReference type="EMBL" id="CP073100">
    <property type="protein sequence ID" value="QUE49589.1"/>
    <property type="molecule type" value="Genomic_DNA"/>
</dbReference>
<evidence type="ECO:0000256" key="1">
    <source>
        <dbReference type="SAM" id="MobiDB-lite"/>
    </source>
</evidence>
<name>A0A975IXZ1_9BACT</name>
<keyword evidence="2" id="KW-0732">Signal</keyword>
<feature type="signal peptide" evidence="2">
    <location>
        <begin position="1"/>
        <end position="18"/>
    </location>
</feature>
<sequence length="500" mass="54835">MKRLVPILLLGFPAVAAAQDGVPGDLLRFTNGDRLDGHFEGLKQGPSVMWRRDDVNAPLDFKTTQLRQVVLRSARPAKPLPDFSSVGLVNGDRIPGTLTGMDAEELTLETTCAGPLTIRRKDVTMISPNPLGGKLLYSGPFSDEGWTLAAMNQEDEPAAPGDKATKPESDEGKKPPSWSYSSGAWYHRQGPAALVRDVRMPDRALMRFQIAWKSRLALAIAFHADFKKPDKDGQPRSDSSNGPGLPQMFGNAYVMNLYTGYVILNRCGYDANGKPVLERIQSSATNARLPETGEATVEIRCNRKSGEIALFINDEFAVQWTEGTGEGEDSYAGRGGGIGFQVQTLSTPGQSTSVPVRISDVMVSEWNGMPDAARSLQTNDQDIVLLTNGTDRFSGEITGMKKNRIQLKGRYADFEFPLEDVAEIRFARNRQAKPLPAATEQVQVRFLPFGRISGTAAEGTHSSVILNSPILGKMKVDLDYSVMLDFKNTNSFLDEWDPQF</sequence>
<feature type="compositionally biased region" description="Basic and acidic residues" evidence="1">
    <location>
        <begin position="163"/>
        <end position="174"/>
    </location>
</feature>
<feature type="chain" id="PRO_5037846053" evidence="2">
    <location>
        <begin position="19"/>
        <end position="500"/>
    </location>
</feature>
<protein>
    <submittedName>
        <fullName evidence="3">Uncharacterized protein</fullName>
    </submittedName>
</protein>
<dbReference type="AlphaFoldDB" id="A0A975IXZ1"/>
<dbReference type="KEGG" id="lamb:KBB96_11965"/>
<dbReference type="RefSeq" id="WP_211629678.1">
    <property type="nucleotide sequence ID" value="NZ_CP073100.1"/>
</dbReference>
<evidence type="ECO:0000313" key="4">
    <source>
        <dbReference type="Proteomes" id="UP000676169"/>
    </source>
</evidence>